<dbReference type="AlphaFoldDB" id="A0A266QDC9"/>
<proteinExistence type="predicted"/>
<accession>A0A266QDC9</accession>
<protein>
    <submittedName>
        <fullName evidence="1">Uncharacterized protein</fullName>
    </submittedName>
</protein>
<dbReference type="EMBL" id="NHNI01000001">
    <property type="protein sequence ID" value="OZY87894.1"/>
    <property type="molecule type" value="Genomic_DNA"/>
</dbReference>
<comment type="caution">
    <text evidence="1">The sequence shown here is derived from an EMBL/GenBank/DDBJ whole genome shotgun (WGS) entry which is preliminary data.</text>
</comment>
<organism evidence="1 2">
    <name type="scientific">Cellvibrio mixtus</name>
    <dbReference type="NCBI Taxonomy" id="39650"/>
    <lineage>
        <taxon>Bacteria</taxon>
        <taxon>Pseudomonadati</taxon>
        <taxon>Pseudomonadota</taxon>
        <taxon>Gammaproteobacteria</taxon>
        <taxon>Cellvibrionales</taxon>
        <taxon>Cellvibrionaceae</taxon>
        <taxon>Cellvibrio</taxon>
    </lineage>
</organism>
<sequence>MVAPGYAQLLPDNRHLNTQSVNRWMQSNRDMAPFIQAIDARHLTPESFRLFDSLTQVQQDQEIERILREENLWVQADKVVSQLGWKSVGEYMRLSTMLGNAIAAYFLFGDLGKVTEEQAKQLKEKADPAVLAVPQQDIDFVRRHEKTLQHYIQAYGAGR</sequence>
<gene>
    <name evidence="1" type="ORF">CBP51_01700</name>
</gene>
<evidence type="ECO:0000313" key="2">
    <source>
        <dbReference type="Proteomes" id="UP000216101"/>
    </source>
</evidence>
<evidence type="ECO:0000313" key="1">
    <source>
        <dbReference type="EMBL" id="OZY87894.1"/>
    </source>
</evidence>
<reference evidence="2" key="1">
    <citation type="submission" date="2017-05" db="EMBL/GenBank/DDBJ databases">
        <authorList>
            <person name="Barney B.M."/>
        </authorList>
    </citation>
    <scope>NUCLEOTIDE SEQUENCE [LARGE SCALE GENOMIC DNA]</scope>
    <source>
        <strain evidence="2">PSBB022</strain>
    </source>
</reference>
<name>A0A266QDC9_9GAMM</name>
<dbReference type="Proteomes" id="UP000216101">
    <property type="component" value="Unassembled WGS sequence"/>
</dbReference>
<keyword evidence="2" id="KW-1185">Reference proteome</keyword>